<dbReference type="Pfam" id="PF13306">
    <property type="entry name" value="LRR_5"/>
    <property type="match status" value="1"/>
</dbReference>
<evidence type="ECO:0000256" key="2">
    <source>
        <dbReference type="ARBA" id="ARBA00022737"/>
    </source>
</evidence>
<feature type="signal peptide" evidence="3">
    <location>
        <begin position="1"/>
        <end position="21"/>
    </location>
</feature>
<gene>
    <name evidence="4" type="ORF">KP79_PYT19664</name>
</gene>
<keyword evidence="2" id="KW-0677">Repeat</keyword>
<dbReference type="STRING" id="6573.A0A210PTZ1"/>
<dbReference type="PANTHER" id="PTHR45712">
    <property type="entry name" value="AGAP008170-PA"/>
    <property type="match status" value="1"/>
</dbReference>
<accession>A0A210PTZ1</accession>
<dbReference type="Gene3D" id="3.80.10.10">
    <property type="entry name" value="Ribonuclease Inhibitor"/>
    <property type="match status" value="2"/>
</dbReference>
<dbReference type="EMBL" id="NEDP02005493">
    <property type="protein sequence ID" value="OWF39977.1"/>
    <property type="molecule type" value="Genomic_DNA"/>
</dbReference>
<proteinExistence type="predicted"/>
<comment type="caution">
    <text evidence="4">The sequence shown here is derived from an EMBL/GenBank/DDBJ whole genome shotgun (WGS) entry which is preliminary data.</text>
</comment>
<dbReference type="InterPro" id="IPR032675">
    <property type="entry name" value="LRR_dom_sf"/>
</dbReference>
<dbReference type="InterPro" id="IPR026906">
    <property type="entry name" value="LRR_5"/>
</dbReference>
<dbReference type="SUPFAM" id="SSF52058">
    <property type="entry name" value="L domain-like"/>
    <property type="match status" value="1"/>
</dbReference>
<dbReference type="PANTHER" id="PTHR45712:SF22">
    <property type="entry name" value="INSULIN-LIKE GROWTH FACTOR-BINDING PROTEIN COMPLEX ACID LABILE SUBUNIT"/>
    <property type="match status" value="1"/>
</dbReference>
<keyword evidence="5" id="KW-1185">Reference proteome</keyword>
<feature type="chain" id="PRO_5012510186" evidence="3">
    <location>
        <begin position="22"/>
        <end position="355"/>
    </location>
</feature>
<evidence type="ECO:0000256" key="1">
    <source>
        <dbReference type="ARBA" id="ARBA00022614"/>
    </source>
</evidence>
<dbReference type="AlphaFoldDB" id="A0A210PTZ1"/>
<dbReference type="Proteomes" id="UP000242188">
    <property type="component" value="Unassembled WGS sequence"/>
</dbReference>
<sequence>MSSRGWTGLLWWLLMCYYCDARTDTCIIGCECVGTTIECQSLDRESFPANLDPDTEILRIRESKISYIQRNALAKMPHLRVLEISSTDIIYIQTCAFSGISNFTSIKFSKNNITSIVQNAFALVADVEELVFENSKIDTISTQAFTKIRDVGTFRLRNLTVNKLEREAIDDVSGVLNLHVDLNKFAYVGQSPLNKLVNVTLNVSQNIFPSHCGVGDIYTNVDRETNVILFFRFNVINLCACNMSLLRWQTSAAVTLDENTCSGPPEIAGSFLNDLADTPFCQVVGANRTTPLWCPVTRQMRVLHNCHAFGSPLIPQEEVKDPRIAEDRDSNNGVANIESNVYLVSVVLSFLFYLY</sequence>
<dbReference type="InterPro" id="IPR050333">
    <property type="entry name" value="SLRP"/>
</dbReference>
<evidence type="ECO:0000313" key="4">
    <source>
        <dbReference type="EMBL" id="OWF39977.1"/>
    </source>
</evidence>
<keyword evidence="3" id="KW-0732">Signal</keyword>
<reference evidence="4 5" key="1">
    <citation type="journal article" date="2017" name="Nat. Ecol. Evol.">
        <title>Scallop genome provides insights into evolution of bilaterian karyotype and development.</title>
        <authorList>
            <person name="Wang S."/>
            <person name="Zhang J."/>
            <person name="Jiao W."/>
            <person name="Li J."/>
            <person name="Xun X."/>
            <person name="Sun Y."/>
            <person name="Guo X."/>
            <person name="Huan P."/>
            <person name="Dong B."/>
            <person name="Zhang L."/>
            <person name="Hu X."/>
            <person name="Sun X."/>
            <person name="Wang J."/>
            <person name="Zhao C."/>
            <person name="Wang Y."/>
            <person name="Wang D."/>
            <person name="Huang X."/>
            <person name="Wang R."/>
            <person name="Lv J."/>
            <person name="Li Y."/>
            <person name="Zhang Z."/>
            <person name="Liu B."/>
            <person name="Lu W."/>
            <person name="Hui Y."/>
            <person name="Liang J."/>
            <person name="Zhou Z."/>
            <person name="Hou R."/>
            <person name="Li X."/>
            <person name="Liu Y."/>
            <person name="Li H."/>
            <person name="Ning X."/>
            <person name="Lin Y."/>
            <person name="Zhao L."/>
            <person name="Xing Q."/>
            <person name="Dou J."/>
            <person name="Li Y."/>
            <person name="Mao J."/>
            <person name="Guo H."/>
            <person name="Dou H."/>
            <person name="Li T."/>
            <person name="Mu C."/>
            <person name="Jiang W."/>
            <person name="Fu Q."/>
            <person name="Fu X."/>
            <person name="Miao Y."/>
            <person name="Liu J."/>
            <person name="Yu Q."/>
            <person name="Li R."/>
            <person name="Liao H."/>
            <person name="Li X."/>
            <person name="Kong Y."/>
            <person name="Jiang Z."/>
            <person name="Chourrout D."/>
            <person name="Li R."/>
            <person name="Bao Z."/>
        </authorList>
    </citation>
    <scope>NUCLEOTIDE SEQUENCE [LARGE SCALE GENOMIC DNA]</scope>
    <source>
        <strain evidence="4 5">PY_sf001</strain>
    </source>
</reference>
<organism evidence="4 5">
    <name type="scientific">Mizuhopecten yessoensis</name>
    <name type="common">Japanese scallop</name>
    <name type="synonym">Patinopecten yessoensis</name>
    <dbReference type="NCBI Taxonomy" id="6573"/>
    <lineage>
        <taxon>Eukaryota</taxon>
        <taxon>Metazoa</taxon>
        <taxon>Spiralia</taxon>
        <taxon>Lophotrochozoa</taxon>
        <taxon>Mollusca</taxon>
        <taxon>Bivalvia</taxon>
        <taxon>Autobranchia</taxon>
        <taxon>Pteriomorphia</taxon>
        <taxon>Pectinida</taxon>
        <taxon>Pectinoidea</taxon>
        <taxon>Pectinidae</taxon>
        <taxon>Mizuhopecten</taxon>
    </lineage>
</organism>
<evidence type="ECO:0000256" key="3">
    <source>
        <dbReference type="SAM" id="SignalP"/>
    </source>
</evidence>
<protein>
    <submittedName>
        <fullName evidence="4">Leucine-rich repeat-containing protein 4C</fullName>
    </submittedName>
</protein>
<dbReference type="OrthoDB" id="6108952at2759"/>
<keyword evidence="1" id="KW-0433">Leucine-rich repeat</keyword>
<name>A0A210PTZ1_MIZYE</name>
<evidence type="ECO:0000313" key="5">
    <source>
        <dbReference type="Proteomes" id="UP000242188"/>
    </source>
</evidence>